<gene>
    <name evidence="3" type="ORF">SAMN05216323_103533</name>
</gene>
<feature type="domain" description="Phage head morphogenesis" evidence="1">
    <location>
        <begin position="119"/>
        <end position="200"/>
    </location>
</feature>
<evidence type="ECO:0000259" key="2">
    <source>
        <dbReference type="Pfam" id="PF18451"/>
    </source>
</evidence>
<dbReference type="Pfam" id="PF04233">
    <property type="entry name" value="Phage_Mu_F"/>
    <property type="match status" value="1"/>
</dbReference>
<evidence type="ECO:0000313" key="3">
    <source>
        <dbReference type="EMBL" id="SDC53068.1"/>
    </source>
</evidence>
<dbReference type="InterPro" id="IPR040559">
    <property type="entry name" value="CdiA_C"/>
</dbReference>
<protein>
    <submittedName>
        <fullName evidence="3">Phage putative head morphogenesis protein, SPP1 gp7 family</fullName>
    </submittedName>
</protein>
<dbReference type="InterPro" id="IPR006528">
    <property type="entry name" value="Phage_head_morphogenesis_dom"/>
</dbReference>
<dbReference type="Proteomes" id="UP000199452">
    <property type="component" value="Unassembled WGS sequence"/>
</dbReference>
<proteinExistence type="predicted"/>
<dbReference type="EMBL" id="FMYP01000035">
    <property type="protein sequence ID" value="SDC53068.1"/>
    <property type="molecule type" value="Genomic_DNA"/>
</dbReference>
<keyword evidence="4" id="KW-1185">Reference proteome</keyword>
<evidence type="ECO:0000259" key="1">
    <source>
        <dbReference type="Pfam" id="PF04233"/>
    </source>
</evidence>
<dbReference type="RefSeq" id="WP_092438618.1">
    <property type="nucleotide sequence ID" value="NZ_FMYP01000035.1"/>
</dbReference>
<dbReference type="Gene3D" id="3.40.1350.120">
    <property type="match status" value="1"/>
</dbReference>
<dbReference type="NCBIfam" id="TIGR01641">
    <property type="entry name" value="phageSPP1_gp7"/>
    <property type="match status" value="1"/>
</dbReference>
<accession>A0A1G6MBT9</accession>
<dbReference type="STRING" id="1640674.SAMN05216323_103533"/>
<dbReference type="AlphaFoldDB" id="A0A1G6MBT9"/>
<dbReference type="OrthoDB" id="9813502at2"/>
<dbReference type="Pfam" id="PF18451">
    <property type="entry name" value="CdiA_C"/>
    <property type="match status" value="1"/>
</dbReference>
<reference evidence="3 4" key="1">
    <citation type="submission" date="2016-09" db="EMBL/GenBank/DDBJ databases">
        <authorList>
            <person name="Capua I."/>
            <person name="De Benedictis P."/>
            <person name="Joannis T."/>
            <person name="Lombin L.H."/>
            <person name="Cattoli G."/>
        </authorList>
    </citation>
    <scope>NUCLEOTIDE SEQUENCE [LARGE SCALE GENOMIC DNA]</scope>
    <source>
        <strain evidence="3 4">A7P-90m</strain>
    </source>
</reference>
<evidence type="ECO:0000313" key="4">
    <source>
        <dbReference type="Proteomes" id="UP000199452"/>
    </source>
</evidence>
<sequence length="423" mass="46288">MHPTAEAAIPADFARNLSSVVNGLAREIWNGGGLTSPKLLNLIGSLLQGQVAAGFGKGFPTVDFSTPDAAMLMRLTRDVWQFGAAKSYQQLRDMTLALKDAEGKMRSFPDFKEAVSGIGSKYNADWLKTEYNQAVGAATMAARWSDFKRNEKDMPYLRYSTVGDSLVRDSHRSLDGTVRKMSDAFWATYFPPNGWGCRCSADQLAASYAVETEVLPDMPVQPMFRTNLAASGLVFPKGHPYYTGVPAEALREAIGYLPPDAAYNRVYKSEASGKEVKLHILHGIAEAPTNIATGKVLADAGHQVELLPILQTDQERARIYGKGFVKGKNPDAKINGVLAEIKNTRTSSKTAIHNSIENGQEQADLVVIHLPKAVANETVHNAVKGKVKQARYVEEVWVINGDSILKYSRNTLGLPKKEERSTD</sequence>
<name>A0A1G6MBT9_9BACT</name>
<organism evidence="3 4">
    <name type="scientific">Williamwhitmania taraxaci</name>
    <dbReference type="NCBI Taxonomy" id="1640674"/>
    <lineage>
        <taxon>Bacteria</taxon>
        <taxon>Pseudomonadati</taxon>
        <taxon>Bacteroidota</taxon>
        <taxon>Bacteroidia</taxon>
        <taxon>Bacteroidales</taxon>
        <taxon>Williamwhitmaniaceae</taxon>
        <taxon>Williamwhitmania</taxon>
    </lineage>
</organism>
<feature type="domain" description="tRNA nuclease CdiA C-terminal" evidence="2">
    <location>
        <begin position="328"/>
        <end position="401"/>
    </location>
</feature>